<keyword evidence="4" id="KW-0998">Cell outer membrane</keyword>
<evidence type="ECO:0000256" key="2">
    <source>
        <dbReference type="ARBA" id="ARBA00022729"/>
    </source>
</evidence>
<accession>A0A645GZ70</accession>
<evidence type="ECO:0000256" key="3">
    <source>
        <dbReference type="ARBA" id="ARBA00023136"/>
    </source>
</evidence>
<dbReference type="Gene3D" id="1.25.40.390">
    <property type="match status" value="1"/>
</dbReference>
<dbReference type="InterPro" id="IPR012944">
    <property type="entry name" value="SusD_RagB_dom"/>
</dbReference>
<gene>
    <name evidence="6" type="ORF">SDC9_179581</name>
</gene>
<dbReference type="SUPFAM" id="SSF48452">
    <property type="entry name" value="TPR-like"/>
    <property type="match status" value="1"/>
</dbReference>
<dbReference type="InterPro" id="IPR011990">
    <property type="entry name" value="TPR-like_helical_dom_sf"/>
</dbReference>
<dbReference type="GO" id="GO:0009279">
    <property type="term" value="C:cell outer membrane"/>
    <property type="evidence" value="ECO:0007669"/>
    <property type="project" value="UniProtKB-SubCell"/>
</dbReference>
<dbReference type="Pfam" id="PF07980">
    <property type="entry name" value="SusD_RagB"/>
    <property type="match status" value="1"/>
</dbReference>
<dbReference type="EMBL" id="VSSQ01083931">
    <property type="protein sequence ID" value="MPN32105.1"/>
    <property type="molecule type" value="Genomic_DNA"/>
</dbReference>
<evidence type="ECO:0000259" key="5">
    <source>
        <dbReference type="Pfam" id="PF07980"/>
    </source>
</evidence>
<reference evidence="6" key="1">
    <citation type="submission" date="2019-08" db="EMBL/GenBank/DDBJ databases">
        <authorList>
            <person name="Kucharzyk K."/>
            <person name="Murdoch R.W."/>
            <person name="Higgins S."/>
            <person name="Loffler F."/>
        </authorList>
    </citation>
    <scope>NUCLEOTIDE SEQUENCE</scope>
</reference>
<name>A0A645GZ70_9ZZZZ</name>
<feature type="domain" description="RagB/SusD" evidence="5">
    <location>
        <begin position="8"/>
        <end position="191"/>
    </location>
</feature>
<sequence length="191" mass="22471">MDGHIGTNNGTRTGNFCKKYVHYSNVLSSLTSYSVTPYPWPVIRLSDLYLLYAEAINEAEGPDGANQAELFRYIDLVRARAGLEPVKDSWDQYTNNPKYTTQAGMREIVQRERMIELAFEGHRFWDVRRWKLAPEVYNSPIESWSVQQYETAYFYRPEILYMQTFGVKDYFWPIKNSDIINNRNLVQNIGW</sequence>
<dbReference type="AlphaFoldDB" id="A0A645GZ70"/>
<protein>
    <recommendedName>
        <fullName evidence="5">RagB/SusD domain-containing protein</fullName>
    </recommendedName>
</protein>
<evidence type="ECO:0000313" key="6">
    <source>
        <dbReference type="EMBL" id="MPN32105.1"/>
    </source>
</evidence>
<keyword evidence="3" id="KW-0472">Membrane</keyword>
<comment type="subcellular location">
    <subcellularLocation>
        <location evidence="1">Cell outer membrane</location>
    </subcellularLocation>
</comment>
<comment type="caution">
    <text evidence="6">The sequence shown here is derived from an EMBL/GenBank/DDBJ whole genome shotgun (WGS) entry which is preliminary data.</text>
</comment>
<proteinExistence type="predicted"/>
<evidence type="ECO:0000256" key="4">
    <source>
        <dbReference type="ARBA" id="ARBA00023237"/>
    </source>
</evidence>
<organism evidence="6">
    <name type="scientific">bioreactor metagenome</name>
    <dbReference type="NCBI Taxonomy" id="1076179"/>
    <lineage>
        <taxon>unclassified sequences</taxon>
        <taxon>metagenomes</taxon>
        <taxon>ecological metagenomes</taxon>
    </lineage>
</organism>
<keyword evidence="2" id="KW-0732">Signal</keyword>
<evidence type="ECO:0000256" key="1">
    <source>
        <dbReference type="ARBA" id="ARBA00004442"/>
    </source>
</evidence>